<dbReference type="STRING" id="1123349.SAMN02744037_01108"/>
<dbReference type="Proteomes" id="UP000242497">
    <property type="component" value="Unassembled WGS sequence"/>
</dbReference>
<reference evidence="2" key="1">
    <citation type="submission" date="2016-11" db="EMBL/GenBank/DDBJ databases">
        <authorList>
            <person name="Varghese N."/>
            <person name="Submissions S."/>
        </authorList>
    </citation>
    <scope>NUCLEOTIDE SEQUENCE [LARGE SCALE GENOMIC DNA]</scope>
    <source>
        <strain evidence="2">DSM 15518</strain>
    </source>
</reference>
<sequence>MLIHKFIIHVLDKNSDTPILNDFEGEINEEVEELLVKHISKALKDDDLKKCKFNEGPNIVKECCEEIIYDEITFVDNSKKIANEMFKIIKSNQNISSCDLVICLYSIDDDKYVGLLKLDYKKSYTHSIEFIEEKFKIQIVPNEVGLPSSSQKIKKCAFIGLSGVNDDYHLEVLDRDLNKSSDKEGNFFISNFLNCDIIMDNKDKTKIFRNSTEKWVKNSLYDDIQTAAILRENLVNTLKYKDEVDINNFVDEVIEDENLKESFIEHISREGIEEDNFTIDKDWVEKKLKKKNIKTDTGFEIKGNLEDFEDYLKYQMKQNSDGSVDIIIKNVKFYEEK</sequence>
<gene>
    <name evidence="1" type="ORF">SAMN02744037_01108</name>
</gene>
<organism evidence="1 2">
    <name type="scientific">Tepidibacter formicigenes DSM 15518</name>
    <dbReference type="NCBI Taxonomy" id="1123349"/>
    <lineage>
        <taxon>Bacteria</taxon>
        <taxon>Bacillati</taxon>
        <taxon>Bacillota</taxon>
        <taxon>Clostridia</taxon>
        <taxon>Peptostreptococcales</taxon>
        <taxon>Peptostreptococcaceae</taxon>
        <taxon>Tepidibacter</taxon>
    </lineage>
</organism>
<accession>A0A1M6MZZ6</accession>
<dbReference type="Pfam" id="PF04245">
    <property type="entry name" value="NA37"/>
    <property type="match status" value="1"/>
</dbReference>
<dbReference type="GO" id="GO:0009295">
    <property type="term" value="C:nucleoid"/>
    <property type="evidence" value="ECO:0007669"/>
    <property type="project" value="InterPro"/>
</dbReference>
<name>A0A1M6MZZ6_9FIRM</name>
<evidence type="ECO:0008006" key="3">
    <source>
        <dbReference type="Google" id="ProtNLM"/>
    </source>
</evidence>
<dbReference type="EMBL" id="FRAE01000019">
    <property type="protein sequence ID" value="SHJ88923.1"/>
    <property type="molecule type" value="Genomic_DNA"/>
</dbReference>
<evidence type="ECO:0000313" key="2">
    <source>
        <dbReference type="Proteomes" id="UP000242497"/>
    </source>
</evidence>
<dbReference type="RefSeq" id="WP_072888063.1">
    <property type="nucleotide sequence ID" value="NZ_FRAE01000019.1"/>
</dbReference>
<keyword evidence="2" id="KW-1185">Reference proteome</keyword>
<dbReference type="OrthoDB" id="3171075at2"/>
<dbReference type="InterPro" id="IPR007358">
    <property type="entry name" value="Nucleoid_associated_NdpA"/>
</dbReference>
<proteinExistence type="predicted"/>
<dbReference type="AlphaFoldDB" id="A0A1M6MZZ6"/>
<protein>
    <recommendedName>
        <fullName evidence="3">Nucleoid associated protein NdpA</fullName>
    </recommendedName>
</protein>
<evidence type="ECO:0000313" key="1">
    <source>
        <dbReference type="EMBL" id="SHJ88923.1"/>
    </source>
</evidence>